<gene>
    <name evidence="1" type="ORF">MNB_SV-10-549</name>
</gene>
<dbReference type="Pfam" id="PF13177">
    <property type="entry name" value="DNA_pol3_delta2"/>
    <property type="match status" value="1"/>
</dbReference>
<reference evidence="1" key="1">
    <citation type="submission" date="2016-10" db="EMBL/GenBank/DDBJ databases">
        <authorList>
            <person name="de Groot N.N."/>
        </authorList>
    </citation>
    <scope>NUCLEOTIDE SEQUENCE</scope>
</reference>
<dbReference type="GO" id="GO:0003887">
    <property type="term" value="F:DNA-directed DNA polymerase activity"/>
    <property type="evidence" value="ECO:0007669"/>
    <property type="project" value="UniProtKB-EC"/>
</dbReference>
<name>A0A1W1C012_9ZZZZ</name>
<keyword evidence="1" id="KW-0808">Transferase</keyword>
<protein>
    <submittedName>
        <fullName evidence="1">DNA poymerase III subunit delta</fullName>
        <ecNumber evidence="1">2.7.7.7</ecNumber>
    </submittedName>
</protein>
<dbReference type="InterPro" id="IPR027417">
    <property type="entry name" value="P-loop_NTPase"/>
</dbReference>
<dbReference type="EMBL" id="FPHL01000018">
    <property type="protein sequence ID" value="SFV59096.1"/>
    <property type="molecule type" value="Genomic_DNA"/>
</dbReference>
<dbReference type="NCBIfam" id="NF006296">
    <property type="entry name" value="PRK08485.1"/>
    <property type="match status" value="1"/>
</dbReference>
<proteinExistence type="predicted"/>
<dbReference type="Gene3D" id="3.40.50.300">
    <property type="entry name" value="P-loop containing nucleotide triphosphate hydrolases"/>
    <property type="match status" value="1"/>
</dbReference>
<organism evidence="1">
    <name type="scientific">hydrothermal vent metagenome</name>
    <dbReference type="NCBI Taxonomy" id="652676"/>
    <lineage>
        <taxon>unclassified sequences</taxon>
        <taxon>metagenomes</taxon>
        <taxon>ecological metagenomes</taxon>
    </lineage>
</organism>
<dbReference type="AlphaFoldDB" id="A0A1W1C012"/>
<accession>A0A1W1C012</accession>
<evidence type="ECO:0000313" key="1">
    <source>
        <dbReference type="EMBL" id="SFV59096.1"/>
    </source>
</evidence>
<dbReference type="SUPFAM" id="SSF52540">
    <property type="entry name" value="P-loop containing nucleoside triphosphate hydrolases"/>
    <property type="match status" value="1"/>
</dbReference>
<dbReference type="EC" id="2.7.7.7" evidence="1"/>
<sequence>MRLISQVLITNDMDGTIEALESAVTTERIVKIREGEKAFSVEDAKLAIEKAYMASEETTVIILAAKVFTPLVQNKLLKVIEEPPPKKEFIFITPSKATILGTIRSRLPVTVLKEEKQETLLGLDMQHLNLAAVYEFIQLHKRTDAKGMKLLVENIAKEAIRSQHYTLDEKTLILFSNAFVALDVGSPPQFVLTTLLLKLLARKKY</sequence>
<keyword evidence="1" id="KW-0548">Nucleotidyltransferase</keyword>